<name>A0A520KS15_METT2</name>
<evidence type="ECO:0000256" key="1">
    <source>
        <dbReference type="SAM" id="Phobius"/>
    </source>
</evidence>
<dbReference type="PANTHER" id="PTHR42204">
    <property type="entry name" value="INTEGRAL MEMBRANE PROTEIN"/>
    <property type="match status" value="1"/>
</dbReference>
<dbReference type="Pfam" id="PF01970">
    <property type="entry name" value="TctA"/>
    <property type="match status" value="1"/>
</dbReference>
<evidence type="ECO:0000259" key="2">
    <source>
        <dbReference type="Pfam" id="PF01970"/>
    </source>
</evidence>
<accession>A0A520KS15</accession>
<gene>
    <name evidence="3" type="ORF">EF806_04420</name>
</gene>
<feature type="transmembrane region" description="Helical" evidence="1">
    <location>
        <begin position="281"/>
        <end position="305"/>
    </location>
</feature>
<dbReference type="EMBL" id="RXIF01000006">
    <property type="protein sequence ID" value="RZN64586.1"/>
    <property type="molecule type" value="Genomic_DNA"/>
</dbReference>
<organism evidence="3 4">
    <name type="scientific">Methanoliparum thermophilum</name>
    <dbReference type="NCBI Taxonomy" id="2491083"/>
    <lineage>
        <taxon>Archaea</taxon>
        <taxon>Methanobacteriati</taxon>
        <taxon>Methanobacteriota</taxon>
        <taxon>Candidatus Methanoliparia</taxon>
        <taxon>Candidatus Methanoliparales</taxon>
        <taxon>Candidatus Methanoliparaceae</taxon>
        <taxon>Candidatus Methanoliparum</taxon>
    </lineage>
</organism>
<feature type="transmembrane region" description="Helical" evidence="1">
    <location>
        <begin position="169"/>
        <end position="186"/>
    </location>
</feature>
<comment type="caution">
    <text evidence="3">The sequence shown here is derived from an EMBL/GenBank/DDBJ whole genome shotgun (WGS) entry which is preliminary data.</text>
</comment>
<proteinExistence type="predicted"/>
<feature type="domain" description="DUF112" evidence="2">
    <location>
        <begin position="7"/>
        <end position="408"/>
    </location>
</feature>
<feature type="transmembrane region" description="Helical" evidence="1">
    <location>
        <begin position="133"/>
        <end position="148"/>
    </location>
</feature>
<reference evidence="3 4" key="1">
    <citation type="journal article" date="2019" name="Nat. Microbiol.">
        <title>Wide diversity of methane and short-chain alkane metabolisms in uncultured archaea.</title>
        <authorList>
            <person name="Borrel G."/>
            <person name="Adam P.S."/>
            <person name="McKay L.J."/>
            <person name="Chen L.X."/>
            <person name="Sierra-Garcia I.N."/>
            <person name="Sieber C.M."/>
            <person name="Letourneur Q."/>
            <person name="Ghozlane A."/>
            <person name="Andersen G.L."/>
            <person name="Li W.J."/>
            <person name="Hallam S.J."/>
            <person name="Muyzer G."/>
            <person name="de Oliveira V.M."/>
            <person name="Inskeep W.P."/>
            <person name="Banfield J.F."/>
            <person name="Gribaldo S."/>
        </authorList>
    </citation>
    <scope>NUCLEOTIDE SEQUENCE [LARGE SCALE GENOMIC DNA]</scope>
    <source>
        <strain evidence="3">NM1a</strain>
    </source>
</reference>
<dbReference type="PANTHER" id="PTHR42204:SF1">
    <property type="entry name" value="INTEGRAL MEMBRANE PROTEIN"/>
    <property type="match status" value="1"/>
</dbReference>
<dbReference type="AlphaFoldDB" id="A0A520KS15"/>
<dbReference type="InterPro" id="IPR002823">
    <property type="entry name" value="DUF112_TM"/>
</dbReference>
<evidence type="ECO:0000313" key="3">
    <source>
        <dbReference type="EMBL" id="RZN64586.1"/>
    </source>
</evidence>
<protein>
    <recommendedName>
        <fullName evidence="2">DUF112 domain-containing protein</fullName>
    </recommendedName>
</protein>
<feature type="transmembrane region" description="Helical" evidence="1">
    <location>
        <begin position="198"/>
        <end position="220"/>
    </location>
</feature>
<keyword evidence="1" id="KW-0472">Membrane</keyword>
<keyword evidence="1" id="KW-0812">Transmembrane</keyword>
<sequence>MDIILLLISILIGFLLGIFTGLLPGIHVNSIALVLSSLSPLFPIPTFYTAIILFSSYITNTFINIIPSVFIGAPDEETAIAVLPSHKLLLEGRSIEVIRLSAVGSALAIHLSFLLMPIFALLFLMLYRTVDEITPFLLVLILLFMIFTEREDLLPGSGMFSFSKNKKKIFALISILLSGLLGTFAYKYQNIFIPLIPIPSSFLFPLLTGLFGTPLIIVSLKKKPKIPEQTFREISHKPSMILKDSFIGTISGSLVSWLPGMSSGIATVIASLFTKGGDKDYIISLSSVNTANAIYCLLFFYLLGIARSGTINSLNYMIGLISFDQFLLLLISSVIVSILSFIFLYYLSPSISSIFTKINYNLLNYFIIIFLSGMIFLFTGINGILLFILSISIGLIIQSMNVKKTNAMACIIIPVILMHFGIL</sequence>
<keyword evidence="1" id="KW-1133">Transmembrane helix</keyword>
<feature type="transmembrane region" description="Helical" evidence="1">
    <location>
        <begin position="241"/>
        <end position="261"/>
    </location>
</feature>
<evidence type="ECO:0000313" key="4">
    <source>
        <dbReference type="Proteomes" id="UP000317158"/>
    </source>
</evidence>
<feature type="transmembrane region" description="Helical" evidence="1">
    <location>
        <begin position="367"/>
        <end position="393"/>
    </location>
</feature>
<feature type="transmembrane region" description="Helical" evidence="1">
    <location>
        <begin position="405"/>
        <end position="422"/>
    </location>
</feature>
<feature type="transmembrane region" description="Helical" evidence="1">
    <location>
        <begin position="326"/>
        <end position="347"/>
    </location>
</feature>
<dbReference type="Proteomes" id="UP000317158">
    <property type="component" value="Unassembled WGS sequence"/>
</dbReference>
<feature type="transmembrane region" description="Helical" evidence="1">
    <location>
        <begin position="97"/>
        <end position="127"/>
    </location>
</feature>